<evidence type="ECO:0000256" key="5">
    <source>
        <dbReference type="ARBA" id="ARBA00022692"/>
    </source>
</evidence>
<evidence type="ECO:0000256" key="3">
    <source>
        <dbReference type="ARBA" id="ARBA00022452"/>
    </source>
</evidence>
<evidence type="ECO:0000256" key="9">
    <source>
        <dbReference type="ARBA" id="ARBA00023136"/>
    </source>
</evidence>
<dbReference type="Pfam" id="PF07715">
    <property type="entry name" value="Plug"/>
    <property type="match status" value="1"/>
</dbReference>
<evidence type="ECO:0000256" key="12">
    <source>
        <dbReference type="PROSITE-ProRule" id="PRU01360"/>
    </source>
</evidence>
<reference evidence="15 16" key="1">
    <citation type="submission" date="2019-04" db="EMBL/GenBank/DDBJ databases">
        <title>Pedobacter sp. RP-1-16 sp. nov., isolated from Arctic soil.</title>
        <authorList>
            <person name="Dahal R.H."/>
            <person name="Kim D.-U."/>
        </authorList>
    </citation>
    <scope>NUCLEOTIDE SEQUENCE [LARGE SCALE GENOMIC DNA]</scope>
    <source>
        <strain evidence="15 16">RP-1-16</strain>
    </source>
</reference>
<name>A0A4U1GEG9_9SPHI</name>
<dbReference type="PANTHER" id="PTHR30069:SF29">
    <property type="entry name" value="HEMOGLOBIN AND HEMOGLOBIN-HAPTOGLOBIN-BINDING PROTEIN 1-RELATED"/>
    <property type="match status" value="1"/>
</dbReference>
<dbReference type="Pfam" id="PF00593">
    <property type="entry name" value="TonB_dep_Rec_b-barrel"/>
    <property type="match status" value="1"/>
</dbReference>
<dbReference type="GO" id="GO:0009279">
    <property type="term" value="C:cell outer membrane"/>
    <property type="evidence" value="ECO:0007669"/>
    <property type="project" value="UniProtKB-SubCell"/>
</dbReference>
<keyword evidence="4" id="KW-0406">Ion transport</keyword>
<evidence type="ECO:0000256" key="2">
    <source>
        <dbReference type="ARBA" id="ARBA00022448"/>
    </source>
</evidence>
<keyword evidence="10" id="KW-0675">Receptor</keyword>
<evidence type="ECO:0000256" key="11">
    <source>
        <dbReference type="ARBA" id="ARBA00023237"/>
    </source>
</evidence>
<dbReference type="Pfam" id="PF07660">
    <property type="entry name" value="STN"/>
    <property type="match status" value="1"/>
</dbReference>
<dbReference type="NCBIfam" id="TIGR04057">
    <property type="entry name" value="SusC_RagA_signa"/>
    <property type="match status" value="1"/>
</dbReference>
<evidence type="ECO:0000256" key="10">
    <source>
        <dbReference type="ARBA" id="ARBA00023170"/>
    </source>
</evidence>
<protein>
    <submittedName>
        <fullName evidence="15">SusC/RagA family TonB-linked outer membrane protein</fullName>
    </submittedName>
</protein>
<dbReference type="InterPro" id="IPR036942">
    <property type="entry name" value="Beta-barrel_TonB_sf"/>
</dbReference>
<dbReference type="Gene3D" id="2.170.130.10">
    <property type="entry name" value="TonB-dependent receptor, plug domain"/>
    <property type="match status" value="1"/>
</dbReference>
<comment type="caution">
    <text evidence="15">The sequence shown here is derived from an EMBL/GenBank/DDBJ whole genome shotgun (WGS) entry which is preliminary data.</text>
</comment>
<dbReference type="Gene3D" id="2.60.40.1120">
    <property type="entry name" value="Carboxypeptidase-like, regulatory domain"/>
    <property type="match status" value="1"/>
</dbReference>
<gene>
    <name evidence="15" type="ORF">FBD94_12600</name>
</gene>
<evidence type="ECO:0000313" key="16">
    <source>
        <dbReference type="Proteomes" id="UP000309594"/>
    </source>
</evidence>
<dbReference type="GO" id="GO:0015344">
    <property type="term" value="F:siderophore uptake transmembrane transporter activity"/>
    <property type="evidence" value="ECO:0007669"/>
    <property type="project" value="TreeGrafter"/>
</dbReference>
<keyword evidence="7" id="KW-0408">Iron</keyword>
<keyword evidence="11 12" id="KW-0998">Cell outer membrane</keyword>
<evidence type="ECO:0000313" key="15">
    <source>
        <dbReference type="EMBL" id="TKC61370.1"/>
    </source>
</evidence>
<feature type="domain" description="Secretin/TonB short N-terminal" evidence="14">
    <location>
        <begin position="67"/>
        <end position="118"/>
    </location>
</feature>
<dbReference type="Pfam" id="PF13715">
    <property type="entry name" value="CarbopepD_reg_2"/>
    <property type="match status" value="1"/>
</dbReference>
<dbReference type="SUPFAM" id="SSF56935">
    <property type="entry name" value="Porins"/>
    <property type="match status" value="1"/>
</dbReference>
<dbReference type="EMBL" id="SWDX01000004">
    <property type="protein sequence ID" value="TKC61370.1"/>
    <property type="molecule type" value="Genomic_DNA"/>
</dbReference>
<sequence length="1139" mass="124805">MNFYDHFVHRLKGYVPKLMLIMKLTLVLMITAFLQFSFAASAQKVTLQEKNTPLEKVFKKIRLQTGYNIIWNQALLKKTQPVSVNIKDVDLEQAMDMVLEDQDLSFVIKNKTIIVQEKEEVMPKLPVVDVIEIKGKVTDEKGLPIPGVTVKVKSTGKVVITDPNGNYVLQTEQRAVLVFSYIGFKSIEEQVNDRKVINIVLLEDLGQLKEVVVTALGISKDSKKIGYAVTSVKGDLLNQAKEPNVANSLTGRVAGLNVSGVSSGPGSSARILIRGVSNFSSSSSPLFVIDGVPMDNTQKGSPGVYGGQDMGDGISSINPDDIETVTVLNGSSASALYGARAANGVIQITTKSGKGQKGIGVEYSGNFSLNSIVDNTNYQKAYGQGLDGKIPLTSADLVGASLNSWGGKLTGELALGQDGKMHPYLPVENQLDKFYRDAPAFSNTLAFLNGGEKGNMRLSLSQTNNQSVIPNSGLKRYSGNLNINQELISKLKLTAMVNFLNEDVKLRPNLGDMSRNPNFTMGLLPPNVSPDYLKVIYNPDGDLENHLGNGGYIPNPWFVVEKVTSNTRRKRLISSTALRYDFTSELYIQTRMGYDYIADHTLKIEPLGIGYNPKGKLEDLSDATTTEMNLDVLAGYTKKLVTDLSMDVAVGGNIRKFNYEKVGISGSQWKSADFYVPSNLTTLLALYPSPNRSQTNSAYYTLDFNYKNYLTLSNTGRYDRFSTTTKGVFTPSVSASFVFTNLIQIPALTFGKLRLAYAKTSGEALPFRNAKYYVPVSGEANGKPYANLNLEILPEDLDPYTMQELEAGLELKGLKGRFGLVASYFARKTKDELVSQQISLASGGYRSTYIPLGSTQNRGLELTLNGMPIQQRDFSWDVSFNFTLVNNKLLNIDGITTRIQNADEGQYRPTVGPYANGAGVFGVVGLPLAQIMTYDYKYDANGNIIVGNTDGIPLRGTDLKPMGSGLPKYYGGLNNNFVYKSFNLSFLIDYRFGNKVLSATDFLSMYYGLNKKTLEGRENGIVVKGVTEDGKENTKVVSAQDYYPGLVRNVSSVTVFDGSFIKLRQITMGYNLPSSFLKNSPLASVNISFAARNLLTLMKHTENFDPEDTFSSLTGNAGLEGAGLPQTRNYGLSLNIKLK</sequence>
<evidence type="ECO:0000256" key="8">
    <source>
        <dbReference type="ARBA" id="ARBA00023077"/>
    </source>
</evidence>
<dbReference type="SMART" id="SM00965">
    <property type="entry name" value="STN"/>
    <property type="match status" value="1"/>
</dbReference>
<dbReference type="SUPFAM" id="SSF49464">
    <property type="entry name" value="Carboxypeptidase regulatory domain-like"/>
    <property type="match status" value="1"/>
</dbReference>
<evidence type="ECO:0000259" key="14">
    <source>
        <dbReference type="SMART" id="SM00965"/>
    </source>
</evidence>
<dbReference type="PROSITE" id="PS52016">
    <property type="entry name" value="TONB_DEPENDENT_REC_3"/>
    <property type="match status" value="1"/>
</dbReference>
<dbReference type="InterPro" id="IPR011662">
    <property type="entry name" value="Secretin/TonB_short_N"/>
</dbReference>
<evidence type="ECO:0000256" key="13">
    <source>
        <dbReference type="RuleBase" id="RU003357"/>
    </source>
</evidence>
<keyword evidence="2 12" id="KW-0813">Transport</keyword>
<dbReference type="InterPro" id="IPR023996">
    <property type="entry name" value="TonB-dep_OMP_SusC/RagA"/>
</dbReference>
<dbReference type="InterPro" id="IPR039426">
    <property type="entry name" value="TonB-dep_rcpt-like"/>
</dbReference>
<keyword evidence="6" id="KW-0732">Signal</keyword>
<dbReference type="PANTHER" id="PTHR30069">
    <property type="entry name" value="TONB-DEPENDENT OUTER MEMBRANE RECEPTOR"/>
    <property type="match status" value="1"/>
</dbReference>
<proteinExistence type="inferred from homology"/>
<keyword evidence="5 12" id="KW-0812">Transmembrane</keyword>
<dbReference type="InterPro" id="IPR023997">
    <property type="entry name" value="TonB-dep_OMP_SusC/RagA_CS"/>
</dbReference>
<dbReference type="Proteomes" id="UP000309594">
    <property type="component" value="Unassembled WGS sequence"/>
</dbReference>
<accession>A0A4U1GEG9</accession>
<keyword evidence="4" id="KW-0410">Iron transport</keyword>
<dbReference type="AlphaFoldDB" id="A0A4U1GEG9"/>
<dbReference type="NCBIfam" id="TIGR04056">
    <property type="entry name" value="OMP_RagA_SusC"/>
    <property type="match status" value="1"/>
</dbReference>
<dbReference type="Gene3D" id="2.40.170.20">
    <property type="entry name" value="TonB-dependent receptor, beta-barrel domain"/>
    <property type="match status" value="1"/>
</dbReference>
<comment type="subcellular location">
    <subcellularLocation>
        <location evidence="1 12">Cell outer membrane</location>
        <topology evidence="1 12">Multi-pass membrane protein</topology>
    </subcellularLocation>
</comment>
<comment type="similarity">
    <text evidence="12 13">Belongs to the TonB-dependent receptor family.</text>
</comment>
<keyword evidence="8 13" id="KW-0798">TonB box</keyword>
<dbReference type="InterPro" id="IPR037066">
    <property type="entry name" value="Plug_dom_sf"/>
</dbReference>
<dbReference type="RefSeq" id="WP_136880413.1">
    <property type="nucleotide sequence ID" value="NZ_SWDX01000004.1"/>
</dbReference>
<dbReference type="InterPro" id="IPR000531">
    <property type="entry name" value="Beta-barrel_TonB"/>
</dbReference>
<dbReference type="InterPro" id="IPR012910">
    <property type="entry name" value="Plug_dom"/>
</dbReference>
<evidence type="ECO:0000256" key="6">
    <source>
        <dbReference type="ARBA" id="ARBA00022729"/>
    </source>
</evidence>
<evidence type="ECO:0000256" key="4">
    <source>
        <dbReference type="ARBA" id="ARBA00022496"/>
    </source>
</evidence>
<keyword evidence="3 12" id="KW-1134">Transmembrane beta strand</keyword>
<dbReference type="InterPro" id="IPR008969">
    <property type="entry name" value="CarboxyPept-like_regulatory"/>
</dbReference>
<evidence type="ECO:0000256" key="1">
    <source>
        <dbReference type="ARBA" id="ARBA00004571"/>
    </source>
</evidence>
<evidence type="ECO:0000256" key="7">
    <source>
        <dbReference type="ARBA" id="ARBA00023004"/>
    </source>
</evidence>
<organism evidence="15 16">
    <name type="scientific">Pedobacter hiemivivus</name>
    <dbReference type="NCBI Taxonomy" id="2530454"/>
    <lineage>
        <taxon>Bacteria</taxon>
        <taxon>Pseudomonadati</taxon>
        <taxon>Bacteroidota</taxon>
        <taxon>Sphingobacteriia</taxon>
        <taxon>Sphingobacteriales</taxon>
        <taxon>Sphingobacteriaceae</taxon>
        <taxon>Pedobacter</taxon>
    </lineage>
</organism>
<dbReference type="GO" id="GO:0044718">
    <property type="term" value="P:siderophore transmembrane transport"/>
    <property type="evidence" value="ECO:0007669"/>
    <property type="project" value="TreeGrafter"/>
</dbReference>
<keyword evidence="9 12" id="KW-0472">Membrane</keyword>